<protein>
    <submittedName>
        <fullName evidence="1">Uncharacterized protein</fullName>
    </submittedName>
</protein>
<keyword evidence="2" id="KW-1185">Reference proteome</keyword>
<reference evidence="1 2" key="1">
    <citation type="journal article" date="2021" name="Sci. Rep.">
        <title>The distribution of antibiotic resistance genes in chicken gut microbiota commensals.</title>
        <authorList>
            <person name="Juricova H."/>
            <person name="Matiasovicova J."/>
            <person name="Kubasova T."/>
            <person name="Cejkova D."/>
            <person name="Rychlik I."/>
        </authorList>
    </citation>
    <scope>NUCLEOTIDE SEQUENCE [LARGE SCALE GENOMIC DNA]</scope>
    <source>
        <strain evidence="1 2">An829</strain>
    </source>
</reference>
<name>A0ABS2DQE6_9BURK</name>
<accession>A0ABS2DQE6</accession>
<organism evidence="1 2">
    <name type="scientific">Sutterella massiliensis</name>
    <dbReference type="NCBI Taxonomy" id="1816689"/>
    <lineage>
        <taxon>Bacteria</taxon>
        <taxon>Pseudomonadati</taxon>
        <taxon>Pseudomonadota</taxon>
        <taxon>Betaproteobacteria</taxon>
        <taxon>Burkholderiales</taxon>
        <taxon>Sutterellaceae</taxon>
        <taxon>Sutterella</taxon>
    </lineage>
</organism>
<dbReference type="RefSeq" id="WP_205102033.1">
    <property type="nucleotide sequence ID" value="NZ_JACJJC010000004.1"/>
</dbReference>
<sequence length="130" mass="14086">MFDISGFFVVSACNARLLYRRSPRRETYASSAAPEASGEVSMCAIKPIAGADSQPAVAGIFMYSCVYWENSSQDRTSQGRPLAHRFSMLCAAPVADQSKRRAVASVSLECQTVFHSIFGIDALFVEASFG</sequence>
<dbReference type="Proteomes" id="UP000715095">
    <property type="component" value="Unassembled WGS sequence"/>
</dbReference>
<comment type="caution">
    <text evidence="1">The sequence shown here is derived from an EMBL/GenBank/DDBJ whole genome shotgun (WGS) entry which is preliminary data.</text>
</comment>
<dbReference type="EMBL" id="JACJJC010000004">
    <property type="protein sequence ID" value="MBM6703556.1"/>
    <property type="molecule type" value="Genomic_DNA"/>
</dbReference>
<evidence type="ECO:0000313" key="1">
    <source>
        <dbReference type="EMBL" id="MBM6703556.1"/>
    </source>
</evidence>
<proteinExistence type="predicted"/>
<evidence type="ECO:0000313" key="2">
    <source>
        <dbReference type="Proteomes" id="UP000715095"/>
    </source>
</evidence>
<gene>
    <name evidence="1" type="ORF">H6A60_03515</name>
</gene>